<gene>
    <name evidence="1" type="ORF">BDQ12DRAFT_723664</name>
</gene>
<protein>
    <submittedName>
        <fullName evidence="1">Uncharacterized protein</fullName>
    </submittedName>
</protein>
<sequence length="173" mass="18850">MLHQFRRNAFFALDLVFVNFASITPADLPLYRRIKQHTAAFDSIMSETVHAIENMGGIGHTHKPKSMSFQAGGKGTAIYPISIDGFVYSNESDCFPSELSLYSVYSVVDGSDALANANIGTTVFIDTDNVSGTVRVYFDGLSILADVNVTAKVPPQPNIVDDAQFLMGYVQNT</sequence>
<dbReference type="AlphaFoldDB" id="A0A5C3LXD9"/>
<evidence type="ECO:0000313" key="2">
    <source>
        <dbReference type="Proteomes" id="UP000308652"/>
    </source>
</evidence>
<evidence type="ECO:0000313" key="1">
    <source>
        <dbReference type="EMBL" id="TFK37909.1"/>
    </source>
</evidence>
<organism evidence="1 2">
    <name type="scientific">Crucibulum laeve</name>
    <dbReference type="NCBI Taxonomy" id="68775"/>
    <lineage>
        <taxon>Eukaryota</taxon>
        <taxon>Fungi</taxon>
        <taxon>Dikarya</taxon>
        <taxon>Basidiomycota</taxon>
        <taxon>Agaricomycotina</taxon>
        <taxon>Agaricomycetes</taxon>
        <taxon>Agaricomycetidae</taxon>
        <taxon>Agaricales</taxon>
        <taxon>Agaricineae</taxon>
        <taxon>Nidulariaceae</taxon>
        <taxon>Crucibulum</taxon>
    </lineage>
</organism>
<keyword evidence="2" id="KW-1185">Reference proteome</keyword>
<reference evidence="1 2" key="1">
    <citation type="journal article" date="2019" name="Nat. Ecol. Evol.">
        <title>Megaphylogeny resolves global patterns of mushroom evolution.</title>
        <authorList>
            <person name="Varga T."/>
            <person name="Krizsan K."/>
            <person name="Foldi C."/>
            <person name="Dima B."/>
            <person name="Sanchez-Garcia M."/>
            <person name="Sanchez-Ramirez S."/>
            <person name="Szollosi G.J."/>
            <person name="Szarkandi J.G."/>
            <person name="Papp V."/>
            <person name="Albert L."/>
            <person name="Andreopoulos W."/>
            <person name="Angelini C."/>
            <person name="Antonin V."/>
            <person name="Barry K.W."/>
            <person name="Bougher N.L."/>
            <person name="Buchanan P."/>
            <person name="Buyck B."/>
            <person name="Bense V."/>
            <person name="Catcheside P."/>
            <person name="Chovatia M."/>
            <person name="Cooper J."/>
            <person name="Damon W."/>
            <person name="Desjardin D."/>
            <person name="Finy P."/>
            <person name="Geml J."/>
            <person name="Haridas S."/>
            <person name="Hughes K."/>
            <person name="Justo A."/>
            <person name="Karasinski D."/>
            <person name="Kautmanova I."/>
            <person name="Kiss B."/>
            <person name="Kocsube S."/>
            <person name="Kotiranta H."/>
            <person name="LaButti K.M."/>
            <person name="Lechner B.E."/>
            <person name="Liimatainen K."/>
            <person name="Lipzen A."/>
            <person name="Lukacs Z."/>
            <person name="Mihaltcheva S."/>
            <person name="Morgado L.N."/>
            <person name="Niskanen T."/>
            <person name="Noordeloos M.E."/>
            <person name="Ohm R.A."/>
            <person name="Ortiz-Santana B."/>
            <person name="Ovrebo C."/>
            <person name="Racz N."/>
            <person name="Riley R."/>
            <person name="Savchenko A."/>
            <person name="Shiryaev A."/>
            <person name="Soop K."/>
            <person name="Spirin V."/>
            <person name="Szebenyi C."/>
            <person name="Tomsovsky M."/>
            <person name="Tulloss R.E."/>
            <person name="Uehling J."/>
            <person name="Grigoriev I.V."/>
            <person name="Vagvolgyi C."/>
            <person name="Papp T."/>
            <person name="Martin F.M."/>
            <person name="Miettinen O."/>
            <person name="Hibbett D.S."/>
            <person name="Nagy L.G."/>
        </authorList>
    </citation>
    <scope>NUCLEOTIDE SEQUENCE [LARGE SCALE GENOMIC DNA]</scope>
    <source>
        <strain evidence="1 2">CBS 166.37</strain>
    </source>
</reference>
<proteinExistence type="predicted"/>
<name>A0A5C3LXD9_9AGAR</name>
<accession>A0A5C3LXD9</accession>
<dbReference type="Proteomes" id="UP000308652">
    <property type="component" value="Unassembled WGS sequence"/>
</dbReference>
<dbReference type="EMBL" id="ML213605">
    <property type="protein sequence ID" value="TFK37909.1"/>
    <property type="molecule type" value="Genomic_DNA"/>
</dbReference>